<evidence type="ECO:0000256" key="1">
    <source>
        <dbReference type="SAM" id="SignalP"/>
    </source>
</evidence>
<dbReference type="Gene3D" id="3.30.530.20">
    <property type="match status" value="1"/>
</dbReference>
<reference evidence="2 3" key="1">
    <citation type="journal article" date="2011" name="J. Bacteriol.">
        <title>Genome sequence of Salinisphaera shabanensis, a gammaproteobacterium from the harsh, variable environment of the brine-seawater interface of the Shaban Deep in the Red Sea.</title>
        <authorList>
            <person name="Antunes A."/>
            <person name="Alam I."/>
            <person name="Bajic V.B."/>
            <person name="Stingl U."/>
        </authorList>
    </citation>
    <scope>NUCLEOTIDE SEQUENCE [LARGE SCALE GENOMIC DNA]</scope>
    <source>
        <strain evidence="2 3">E1L3A</strain>
    </source>
</reference>
<name>F7Q8W2_9GAMM</name>
<dbReference type="Proteomes" id="UP000006242">
    <property type="component" value="Unassembled WGS sequence"/>
</dbReference>
<dbReference type="EMBL" id="AFNV02000005">
    <property type="protein sequence ID" value="ERJ20068.1"/>
    <property type="molecule type" value="Genomic_DNA"/>
</dbReference>
<reference evidence="2 3" key="2">
    <citation type="journal article" date="2013" name="PLoS ONE">
        <title>INDIGO - INtegrated Data Warehouse of MIcrobial GenOmes with Examples from the Red Sea Extremophiles.</title>
        <authorList>
            <person name="Alam I."/>
            <person name="Antunes A."/>
            <person name="Kamau A.A."/>
            <person name="Ba Alawi W."/>
            <person name="Kalkatawi M."/>
            <person name="Stingl U."/>
            <person name="Bajic V.B."/>
        </authorList>
    </citation>
    <scope>NUCLEOTIDE SEQUENCE [LARGE SCALE GENOMIC DNA]</scope>
    <source>
        <strain evidence="2 3">E1L3A</strain>
    </source>
</reference>
<organism evidence="2 3">
    <name type="scientific">Salinisphaera shabanensis E1L3A</name>
    <dbReference type="NCBI Taxonomy" id="1033802"/>
    <lineage>
        <taxon>Bacteria</taxon>
        <taxon>Pseudomonadati</taxon>
        <taxon>Pseudomonadota</taxon>
        <taxon>Gammaproteobacteria</taxon>
        <taxon>Salinisphaerales</taxon>
        <taxon>Salinisphaeraceae</taxon>
        <taxon>Salinisphaera</taxon>
    </lineage>
</organism>
<evidence type="ECO:0000313" key="3">
    <source>
        <dbReference type="Proteomes" id="UP000006242"/>
    </source>
</evidence>
<dbReference type="STRING" id="1033802.SSPSH_000932"/>
<dbReference type="RefSeq" id="WP_006913824.1">
    <property type="nucleotide sequence ID" value="NZ_AFNV02000005.1"/>
</dbReference>
<feature type="signal peptide" evidence="1">
    <location>
        <begin position="1"/>
        <end position="25"/>
    </location>
</feature>
<accession>F7Q8W2</accession>
<keyword evidence="1" id="KW-0732">Signal</keyword>
<dbReference type="eggNOG" id="COG2304">
    <property type="taxonomic scope" value="Bacteria"/>
</dbReference>
<feature type="chain" id="PRO_5003367212" evidence="1">
    <location>
        <begin position="26"/>
        <end position="187"/>
    </location>
</feature>
<dbReference type="AlphaFoldDB" id="F7Q8W2"/>
<gene>
    <name evidence="2" type="ORF">SSPSH_000932</name>
</gene>
<dbReference type="OrthoDB" id="1364128at2"/>
<dbReference type="PANTHER" id="PTHR39332:SF7">
    <property type="entry name" value="SRPBCC FAMILY PROTEIN"/>
    <property type="match status" value="1"/>
</dbReference>
<evidence type="ECO:0000313" key="2">
    <source>
        <dbReference type="EMBL" id="ERJ20068.1"/>
    </source>
</evidence>
<keyword evidence="3" id="KW-1185">Reference proteome</keyword>
<dbReference type="PANTHER" id="PTHR39332">
    <property type="entry name" value="BLL4707 PROTEIN"/>
    <property type="match status" value="1"/>
</dbReference>
<dbReference type="CDD" id="cd07821">
    <property type="entry name" value="PYR_PYL_RCAR_like"/>
    <property type="match status" value="1"/>
</dbReference>
<dbReference type="InterPro" id="IPR023393">
    <property type="entry name" value="START-like_dom_sf"/>
</dbReference>
<proteinExistence type="predicted"/>
<protein>
    <submittedName>
        <fullName evidence="2">Polyketide cyclase-dehydrase protein</fullName>
    </submittedName>
</protein>
<dbReference type="InterPro" id="IPR019587">
    <property type="entry name" value="Polyketide_cyclase/dehydratase"/>
</dbReference>
<dbReference type="Pfam" id="PF10604">
    <property type="entry name" value="Polyketide_cyc2"/>
    <property type="match status" value="1"/>
</dbReference>
<comment type="caution">
    <text evidence="2">The sequence shown here is derived from an EMBL/GenBank/DDBJ whole genome shotgun (WGS) entry which is preliminary data.</text>
</comment>
<dbReference type="SUPFAM" id="SSF55961">
    <property type="entry name" value="Bet v1-like"/>
    <property type="match status" value="1"/>
</dbReference>
<sequence>MIRSKQLLHGLLVVLALAFPIAALAHGPTPQKAQETIHIDAAPAEVWKVVGDISAFADWQPQLSAVQASEGNDEIADKVGAERVLVFADGGGEITESMDEYKPEEHYLGYRLLKEDPAVFPVSFYTATIDITAADGGSDVTWLARFYRGDTGNFPAEDQNDEAAQKAIHDFFKQGLQALKAQVEGNG</sequence>